<dbReference type="KEGG" id="hau:Haur_3300"/>
<dbReference type="BioCyc" id="HAUR316274:GHYA-3337-MONOMER"/>
<dbReference type="CDD" id="cd03801">
    <property type="entry name" value="GT4_PimA-like"/>
    <property type="match status" value="1"/>
</dbReference>
<dbReference type="EMBL" id="CP000875">
    <property type="protein sequence ID" value="ABX05936.1"/>
    <property type="molecule type" value="Genomic_DNA"/>
</dbReference>
<accession>A9B803</accession>
<gene>
    <name evidence="3" type="ordered locus">Haur_3300</name>
</gene>
<feature type="domain" description="Glycosyl transferase family 1" evidence="2">
    <location>
        <begin position="208"/>
        <end position="346"/>
    </location>
</feature>
<evidence type="ECO:0000313" key="4">
    <source>
        <dbReference type="Proteomes" id="UP000000787"/>
    </source>
</evidence>
<dbReference type="InterPro" id="IPR001296">
    <property type="entry name" value="Glyco_trans_1"/>
</dbReference>
<dbReference type="Gene3D" id="3.40.50.2000">
    <property type="entry name" value="Glycogen Phosphorylase B"/>
    <property type="match status" value="2"/>
</dbReference>
<dbReference type="InParanoid" id="A9B803"/>
<keyword evidence="1 3" id="KW-0808">Transferase</keyword>
<evidence type="ECO:0000256" key="1">
    <source>
        <dbReference type="ARBA" id="ARBA00022679"/>
    </source>
</evidence>
<dbReference type="SUPFAM" id="SSF53756">
    <property type="entry name" value="UDP-Glycosyltransferase/glycogen phosphorylase"/>
    <property type="match status" value="1"/>
</dbReference>
<dbReference type="GO" id="GO:0016757">
    <property type="term" value="F:glycosyltransferase activity"/>
    <property type="evidence" value="ECO:0007669"/>
    <property type="project" value="InterPro"/>
</dbReference>
<protein>
    <submittedName>
        <fullName evidence="3">Glycosyl transferase group 1</fullName>
    </submittedName>
</protein>
<proteinExistence type="predicted"/>
<dbReference type="Pfam" id="PF00534">
    <property type="entry name" value="Glycos_transf_1"/>
    <property type="match status" value="1"/>
</dbReference>
<dbReference type="HOGENOM" id="CLU_009583_40_0_0"/>
<dbReference type="AlphaFoldDB" id="A9B803"/>
<sequence>MRVAPKIAFIRKGRWPLANVRTAEALRAQFPEYELREIDLIPIIRRKPALVALNGWWTLRQYAGDLAMRRRGPKDAFLITSYIFRAVKHLVADLLRDDDYLFSFQMQSLFDASVPNIPHFVYTDHTLLANRQYPGFNPASLYHPEWMKLEPTIYQNANLVFTRSNHVSRSLVEDYHCDPAKVRCVYAGSNAPVISEPPDPARYASQNIVYVGIDWERKGGPELLQAFAQVRAVYPNATLTIIGANPQTNQPGVEVIGRIPVEQLPHYYQRAAVFCMPTKLEPFGIVTIEAMNYWLPVVSTNLGAMPDFIEHDHNGYLVEPGTVDQLATALIKLVGDPERCRRFGARSVEIAARYRWESVGSAMREAIIQNIEHRT</sequence>
<dbReference type="eggNOG" id="COG0438">
    <property type="taxonomic scope" value="Bacteria"/>
</dbReference>
<reference evidence="3 4" key="1">
    <citation type="journal article" date="2011" name="Stand. Genomic Sci.">
        <title>Complete genome sequence of the filamentous gliding predatory bacterium Herpetosiphon aurantiacus type strain (114-95(T)).</title>
        <authorList>
            <person name="Kiss H."/>
            <person name="Nett M."/>
            <person name="Domin N."/>
            <person name="Martin K."/>
            <person name="Maresca J.A."/>
            <person name="Copeland A."/>
            <person name="Lapidus A."/>
            <person name="Lucas S."/>
            <person name="Berry K.W."/>
            <person name="Glavina Del Rio T."/>
            <person name="Dalin E."/>
            <person name="Tice H."/>
            <person name="Pitluck S."/>
            <person name="Richardson P."/>
            <person name="Bruce D."/>
            <person name="Goodwin L."/>
            <person name="Han C."/>
            <person name="Detter J.C."/>
            <person name="Schmutz J."/>
            <person name="Brettin T."/>
            <person name="Land M."/>
            <person name="Hauser L."/>
            <person name="Kyrpides N.C."/>
            <person name="Ivanova N."/>
            <person name="Goker M."/>
            <person name="Woyke T."/>
            <person name="Klenk H.P."/>
            <person name="Bryant D.A."/>
        </authorList>
    </citation>
    <scope>NUCLEOTIDE SEQUENCE [LARGE SCALE GENOMIC DNA]</scope>
    <source>
        <strain evidence="4">ATCC 23779 / DSM 785 / 114-95</strain>
    </source>
</reference>
<keyword evidence="4" id="KW-1185">Reference proteome</keyword>
<dbReference type="PANTHER" id="PTHR46401:SF2">
    <property type="entry name" value="GLYCOSYLTRANSFERASE WBBK-RELATED"/>
    <property type="match status" value="1"/>
</dbReference>
<evidence type="ECO:0000313" key="3">
    <source>
        <dbReference type="EMBL" id="ABX05936.1"/>
    </source>
</evidence>
<evidence type="ECO:0000259" key="2">
    <source>
        <dbReference type="Pfam" id="PF00534"/>
    </source>
</evidence>
<dbReference type="PANTHER" id="PTHR46401">
    <property type="entry name" value="GLYCOSYLTRANSFERASE WBBK-RELATED"/>
    <property type="match status" value="1"/>
</dbReference>
<name>A9B803_HERA2</name>
<dbReference type="GO" id="GO:0009103">
    <property type="term" value="P:lipopolysaccharide biosynthetic process"/>
    <property type="evidence" value="ECO:0007669"/>
    <property type="project" value="TreeGrafter"/>
</dbReference>
<dbReference type="CAZy" id="GT4">
    <property type="family name" value="Glycosyltransferase Family 4"/>
</dbReference>
<organism evidence="3 4">
    <name type="scientific">Herpetosiphon aurantiacus (strain ATCC 23779 / DSM 785 / 114-95)</name>
    <dbReference type="NCBI Taxonomy" id="316274"/>
    <lineage>
        <taxon>Bacteria</taxon>
        <taxon>Bacillati</taxon>
        <taxon>Chloroflexota</taxon>
        <taxon>Chloroflexia</taxon>
        <taxon>Herpetosiphonales</taxon>
        <taxon>Herpetosiphonaceae</taxon>
        <taxon>Herpetosiphon</taxon>
    </lineage>
</organism>
<dbReference type="STRING" id="316274.Haur_3300"/>
<dbReference type="Proteomes" id="UP000000787">
    <property type="component" value="Chromosome"/>
</dbReference>